<sequence length="187" mass="20212">MFKKHVKKLSFFSIILCHLGFLAAILFENQNNIFVSIFIVMSLVLLVVTYKKTPLNSVDHSFEHVLTVAFVFFGAIITYVLSSSFGLNRVLSASLVGLIASFIPNLFKRSMFAQGVPAAVYCGAFVGMTNINVSTDYIIITIASATAGLLLVGTKDTFHGVGGKLGTLAFAGVVFAFLITSLISQWV</sequence>
<gene>
    <name evidence="2" type="ORF">JCM19300_3234</name>
</gene>
<dbReference type="EMBL" id="BBNQ01000015">
    <property type="protein sequence ID" value="GAL64031.1"/>
    <property type="molecule type" value="Genomic_DNA"/>
</dbReference>
<keyword evidence="1" id="KW-1133">Transmembrane helix</keyword>
<feature type="transmembrane region" description="Helical" evidence="1">
    <location>
        <begin position="137"/>
        <end position="153"/>
    </location>
</feature>
<proteinExistence type="predicted"/>
<feature type="transmembrane region" description="Helical" evidence="1">
    <location>
        <begin position="62"/>
        <end position="81"/>
    </location>
</feature>
<feature type="transmembrane region" description="Helical" evidence="1">
    <location>
        <begin position="33"/>
        <end position="50"/>
    </location>
</feature>
<keyword evidence="1" id="KW-0812">Transmembrane</keyword>
<organism evidence="2 3">
    <name type="scientific">Algibacter lectus</name>
    <dbReference type="NCBI Taxonomy" id="221126"/>
    <lineage>
        <taxon>Bacteria</taxon>
        <taxon>Pseudomonadati</taxon>
        <taxon>Bacteroidota</taxon>
        <taxon>Flavobacteriia</taxon>
        <taxon>Flavobacteriales</taxon>
        <taxon>Flavobacteriaceae</taxon>
        <taxon>Algibacter</taxon>
    </lineage>
</organism>
<name>A0A090VH39_9FLAO</name>
<protein>
    <submittedName>
        <fullName evidence="2">Uncharacterized protein</fullName>
    </submittedName>
</protein>
<dbReference type="OrthoDB" id="6333271at2"/>
<feature type="transmembrane region" description="Helical" evidence="1">
    <location>
        <begin position="87"/>
        <end position="107"/>
    </location>
</feature>
<evidence type="ECO:0000256" key="1">
    <source>
        <dbReference type="SAM" id="Phobius"/>
    </source>
</evidence>
<feature type="transmembrane region" description="Helical" evidence="1">
    <location>
        <begin position="9"/>
        <end position="27"/>
    </location>
</feature>
<accession>A0A090VH39</accession>
<evidence type="ECO:0000313" key="2">
    <source>
        <dbReference type="EMBL" id="GAL64031.1"/>
    </source>
</evidence>
<evidence type="ECO:0000313" key="3">
    <source>
        <dbReference type="Proteomes" id="UP000029644"/>
    </source>
</evidence>
<dbReference type="AlphaFoldDB" id="A0A090VH39"/>
<reference evidence="2 3" key="1">
    <citation type="journal article" date="2014" name="Genome Announc.">
        <title>Draft Genome Sequences of Marine Flavobacterium Algibacter lectus Strains SS8 and NR4.</title>
        <authorList>
            <person name="Takatani N."/>
            <person name="Nakanishi M."/>
            <person name="Meirelles P."/>
            <person name="Mino S."/>
            <person name="Suda W."/>
            <person name="Oshima K."/>
            <person name="Hattori M."/>
            <person name="Ohkuma M."/>
            <person name="Hosokawa M."/>
            <person name="Miyashita K."/>
            <person name="Thompson F.L."/>
            <person name="Niwa A."/>
            <person name="Sawabe T."/>
            <person name="Sawabe T."/>
        </authorList>
    </citation>
    <scope>NUCLEOTIDE SEQUENCE [LARGE SCALE GENOMIC DNA]</scope>
    <source>
        <strain evidence="2 3">JCM 19300</strain>
    </source>
</reference>
<dbReference type="RefSeq" id="WP_042505858.1">
    <property type="nucleotide sequence ID" value="NZ_BBNQ01000015.1"/>
</dbReference>
<comment type="caution">
    <text evidence="2">The sequence shown here is derived from an EMBL/GenBank/DDBJ whole genome shotgun (WGS) entry which is preliminary data.</text>
</comment>
<feature type="transmembrane region" description="Helical" evidence="1">
    <location>
        <begin position="165"/>
        <end position="186"/>
    </location>
</feature>
<keyword evidence="1" id="KW-0472">Membrane</keyword>
<dbReference type="Proteomes" id="UP000029644">
    <property type="component" value="Unassembled WGS sequence"/>
</dbReference>